<comment type="catalytic activity">
    <reaction evidence="1">
        <text>ATP + protein L-histidine = ADP + protein N-phospho-L-histidine.</text>
        <dbReference type="EC" id="2.7.13.3"/>
    </reaction>
</comment>
<gene>
    <name evidence="12" type="ORF">B7C51_21460</name>
</gene>
<feature type="domain" description="Histidine kinase" evidence="11">
    <location>
        <begin position="225"/>
        <end position="440"/>
    </location>
</feature>
<feature type="transmembrane region" description="Helical" evidence="10">
    <location>
        <begin position="131"/>
        <end position="152"/>
    </location>
</feature>
<evidence type="ECO:0000256" key="4">
    <source>
        <dbReference type="ARBA" id="ARBA00022679"/>
    </source>
</evidence>
<organism evidence="12 13">
    <name type="scientific">Paenibacillus larvae subsp. pulvifaciens</name>
    <dbReference type="NCBI Taxonomy" id="1477"/>
    <lineage>
        <taxon>Bacteria</taxon>
        <taxon>Bacillati</taxon>
        <taxon>Bacillota</taxon>
        <taxon>Bacilli</taxon>
        <taxon>Bacillales</taxon>
        <taxon>Paenibacillaceae</taxon>
        <taxon>Paenibacillus</taxon>
    </lineage>
</organism>
<dbReference type="PRINTS" id="PR00344">
    <property type="entry name" value="BCTRLSENSOR"/>
</dbReference>
<keyword evidence="10" id="KW-0472">Membrane</keyword>
<dbReference type="GO" id="GO:0000155">
    <property type="term" value="F:phosphorelay sensor kinase activity"/>
    <property type="evidence" value="ECO:0007669"/>
    <property type="project" value="InterPro"/>
</dbReference>
<evidence type="ECO:0000259" key="11">
    <source>
        <dbReference type="PROSITE" id="PS50109"/>
    </source>
</evidence>
<accession>A0A1V0UXD4</accession>
<dbReference type="InterPro" id="IPR005467">
    <property type="entry name" value="His_kinase_dom"/>
</dbReference>
<dbReference type="SUPFAM" id="SSF55874">
    <property type="entry name" value="ATPase domain of HSP90 chaperone/DNA topoisomerase II/histidine kinase"/>
    <property type="match status" value="1"/>
</dbReference>
<evidence type="ECO:0000256" key="7">
    <source>
        <dbReference type="ARBA" id="ARBA00022840"/>
    </source>
</evidence>
<dbReference type="InterPro" id="IPR036097">
    <property type="entry name" value="HisK_dim/P_sf"/>
</dbReference>
<name>A0A1V0UXD4_9BACL</name>
<dbReference type="EMBL" id="CP020557">
    <property type="protein sequence ID" value="ARF69855.1"/>
    <property type="molecule type" value="Genomic_DNA"/>
</dbReference>
<keyword evidence="10" id="KW-0812">Transmembrane</keyword>
<evidence type="ECO:0000256" key="10">
    <source>
        <dbReference type="SAM" id="Phobius"/>
    </source>
</evidence>
<evidence type="ECO:0000313" key="13">
    <source>
        <dbReference type="Proteomes" id="UP000192727"/>
    </source>
</evidence>
<dbReference type="InterPro" id="IPR003594">
    <property type="entry name" value="HATPase_dom"/>
</dbReference>
<dbReference type="CDD" id="cd00082">
    <property type="entry name" value="HisKA"/>
    <property type="match status" value="1"/>
</dbReference>
<dbReference type="Pfam" id="PF00512">
    <property type="entry name" value="HisKA"/>
    <property type="match status" value="1"/>
</dbReference>
<evidence type="ECO:0000256" key="3">
    <source>
        <dbReference type="ARBA" id="ARBA00022553"/>
    </source>
</evidence>
<keyword evidence="6" id="KW-0418">Kinase</keyword>
<dbReference type="Gene3D" id="1.10.287.130">
    <property type="match status" value="1"/>
</dbReference>
<dbReference type="SUPFAM" id="SSF47384">
    <property type="entry name" value="Homodimeric domain of signal transducing histidine kinase"/>
    <property type="match status" value="1"/>
</dbReference>
<dbReference type="Pfam" id="PF02518">
    <property type="entry name" value="HATPase_c"/>
    <property type="match status" value="1"/>
</dbReference>
<feature type="transmembrane region" description="Helical" evidence="10">
    <location>
        <begin position="12"/>
        <end position="31"/>
    </location>
</feature>
<keyword evidence="7" id="KW-0067">ATP-binding</keyword>
<dbReference type="GO" id="GO:0005524">
    <property type="term" value="F:ATP binding"/>
    <property type="evidence" value="ECO:0007669"/>
    <property type="project" value="UniProtKB-KW"/>
</dbReference>
<feature type="coiled-coil region" evidence="9">
    <location>
        <begin position="198"/>
        <end position="225"/>
    </location>
</feature>
<protein>
    <recommendedName>
        <fullName evidence="2">histidine kinase</fullName>
        <ecNumber evidence="2">2.7.13.3</ecNumber>
    </recommendedName>
</protein>
<dbReference type="AlphaFoldDB" id="A0A1V0UXD4"/>
<dbReference type="CDD" id="cd00075">
    <property type="entry name" value="HATPase"/>
    <property type="match status" value="1"/>
</dbReference>
<keyword evidence="3" id="KW-0597">Phosphoprotein</keyword>
<sequence>MLVKKKKIYISSAVTLLAALLIAIPLMLISLDQRERVSEQMESFWHSYLANLYKTERSWEPVVNQLQREEGPLSRQEAGFVLWDQDRRVLFQSLHNEKTKSEDKNIHSIKLEGTLIGYMYLEKTPFPAYSYAYWLAYGASLILIWLITYRLLSGFHQPYLRVMRTALAKLKRVSGQENQSITSMRGQLGYSEDLESWKREMSTVVDRLEDRIARLEKVRRTLSADIVHELRTPLISMKTQLERALVAETRLSPEKMHELFEEVDRMYRLVQDLQNLGLAEAGNLPLSKRWFSLSDNLKVAVEMMKQAAEQAGISLTLEIKKDIHLYADTDRLEQVWNHMLGHCIAHARSSVTVTVYQQDLDAVVQVKDDGIGIEEEELPYIFDRFYFLPGTNPQAVAASSGMGLSLAIVKHFIESHGGQVKVKSEWNSGTEFILRLPVFSGSEKN</sequence>
<proteinExistence type="predicted"/>
<reference evidence="12 13" key="1">
    <citation type="submission" date="2017-03" db="EMBL/GenBank/DDBJ databases">
        <title>Paenibacillus larvae genome sequencing.</title>
        <authorList>
            <person name="Dingman D.W."/>
        </authorList>
    </citation>
    <scope>NUCLEOTIDE SEQUENCE [LARGE SCALE GENOMIC DNA]</scope>
    <source>
        <strain evidence="12 13">SAG 10367</strain>
    </source>
</reference>
<dbReference type="SMART" id="SM00388">
    <property type="entry name" value="HisKA"/>
    <property type="match status" value="1"/>
</dbReference>
<dbReference type="EC" id="2.7.13.3" evidence="2"/>
<keyword evidence="9" id="KW-0175">Coiled coil</keyword>
<keyword evidence="5" id="KW-0547">Nucleotide-binding</keyword>
<dbReference type="InterPro" id="IPR003661">
    <property type="entry name" value="HisK_dim/P_dom"/>
</dbReference>
<dbReference type="PROSITE" id="PS50109">
    <property type="entry name" value="HIS_KIN"/>
    <property type="match status" value="1"/>
</dbReference>
<evidence type="ECO:0000256" key="8">
    <source>
        <dbReference type="ARBA" id="ARBA00023012"/>
    </source>
</evidence>
<keyword evidence="8" id="KW-0902">Two-component regulatory system</keyword>
<dbReference type="Proteomes" id="UP000192727">
    <property type="component" value="Chromosome"/>
</dbReference>
<dbReference type="Gene3D" id="3.30.565.10">
    <property type="entry name" value="Histidine kinase-like ATPase, C-terminal domain"/>
    <property type="match status" value="1"/>
</dbReference>
<keyword evidence="4" id="KW-0808">Transferase</keyword>
<dbReference type="PANTHER" id="PTHR43547">
    <property type="entry name" value="TWO-COMPONENT HISTIDINE KINASE"/>
    <property type="match status" value="1"/>
</dbReference>
<evidence type="ECO:0000256" key="9">
    <source>
        <dbReference type="SAM" id="Coils"/>
    </source>
</evidence>
<evidence type="ECO:0000256" key="2">
    <source>
        <dbReference type="ARBA" id="ARBA00012438"/>
    </source>
</evidence>
<dbReference type="InterPro" id="IPR036890">
    <property type="entry name" value="HATPase_C_sf"/>
</dbReference>
<dbReference type="PANTHER" id="PTHR43547:SF2">
    <property type="entry name" value="HYBRID SIGNAL TRANSDUCTION HISTIDINE KINASE C"/>
    <property type="match status" value="1"/>
</dbReference>
<evidence type="ECO:0000256" key="5">
    <source>
        <dbReference type="ARBA" id="ARBA00022741"/>
    </source>
</evidence>
<dbReference type="InterPro" id="IPR004358">
    <property type="entry name" value="Sig_transdc_His_kin-like_C"/>
</dbReference>
<evidence type="ECO:0000256" key="1">
    <source>
        <dbReference type="ARBA" id="ARBA00000085"/>
    </source>
</evidence>
<dbReference type="SMART" id="SM00387">
    <property type="entry name" value="HATPase_c"/>
    <property type="match status" value="1"/>
</dbReference>
<keyword evidence="10" id="KW-1133">Transmembrane helix</keyword>
<evidence type="ECO:0000256" key="6">
    <source>
        <dbReference type="ARBA" id="ARBA00022777"/>
    </source>
</evidence>
<evidence type="ECO:0000313" key="12">
    <source>
        <dbReference type="EMBL" id="ARF69855.1"/>
    </source>
</evidence>